<comment type="caution">
    <text evidence="1">The sequence shown here is derived from an EMBL/GenBank/DDBJ whole genome shotgun (WGS) entry which is preliminary data.</text>
</comment>
<gene>
    <name evidence="1" type="ORF">UX45_C0014G0008</name>
</gene>
<evidence type="ECO:0000313" key="1">
    <source>
        <dbReference type="EMBL" id="KKU32622.1"/>
    </source>
</evidence>
<dbReference type="EMBL" id="LCMG01000014">
    <property type="protein sequence ID" value="KKU32622.1"/>
    <property type="molecule type" value="Genomic_DNA"/>
</dbReference>
<name>A0A0G1PIW2_9BACT</name>
<proteinExistence type="predicted"/>
<dbReference type="Proteomes" id="UP000034705">
    <property type="component" value="Unassembled WGS sequence"/>
</dbReference>
<accession>A0A0G1PIW2</accession>
<sequence>MQLSKEQLEKLKLIKDFKIALKDLELVVKNPAHLWNGRDMQNFSLRPREAWANWLICVVLRYMHKRDITFMEDDKGDGFIVDKERIVIVPTEHVSALNIPKGKKLPSGEQRVIDAIDLKIAKGIEYAKDKLLVVFFDGAGEFYRNKIRENIFGRHGFEAVFCVGLLDSNESGYSYSVTEFRDSFGVQSVTHKVEINGDFTDWKISQVIR</sequence>
<organism evidence="1 2">
    <name type="scientific">Candidatus Uhrbacteria bacterium GW2011_GWF2_46_218</name>
    <dbReference type="NCBI Taxonomy" id="1619001"/>
    <lineage>
        <taxon>Bacteria</taxon>
        <taxon>Candidatus Uhriibacteriota</taxon>
    </lineage>
</organism>
<reference evidence="1 2" key="1">
    <citation type="journal article" date="2015" name="Nature">
        <title>rRNA introns, odd ribosomes, and small enigmatic genomes across a large radiation of phyla.</title>
        <authorList>
            <person name="Brown C.T."/>
            <person name="Hug L.A."/>
            <person name="Thomas B.C."/>
            <person name="Sharon I."/>
            <person name="Castelle C.J."/>
            <person name="Singh A."/>
            <person name="Wilkins M.J."/>
            <person name="Williams K.H."/>
            <person name="Banfield J.F."/>
        </authorList>
    </citation>
    <scope>NUCLEOTIDE SEQUENCE [LARGE SCALE GENOMIC DNA]</scope>
</reference>
<evidence type="ECO:0000313" key="2">
    <source>
        <dbReference type="Proteomes" id="UP000034705"/>
    </source>
</evidence>
<dbReference type="AlphaFoldDB" id="A0A0G1PIW2"/>
<protein>
    <submittedName>
        <fullName evidence="1">Uncharacterized protein</fullName>
    </submittedName>
</protein>